<dbReference type="EMBL" id="LXQA011067144">
    <property type="protein sequence ID" value="MCI83441.1"/>
    <property type="molecule type" value="Genomic_DNA"/>
</dbReference>
<organism evidence="1 2">
    <name type="scientific">Trifolium medium</name>
    <dbReference type="NCBI Taxonomy" id="97028"/>
    <lineage>
        <taxon>Eukaryota</taxon>
        <taxon>Viridiplantae</taxon>
        <taxon>Streptophyta</taxon>
        <taxon>Embryophyta</taxon>
        <taxon>Tracheophyta</taxon>
        <taxon>Spermatophyta</taxon>
        <taxon>Magnoliopsida</taxon>
        <taxon>eudicotyledons</taxon>
        <taxon>Gunneridae</taxon>
        <taxon>Pentapetalae</taxon>
        <taxon>rosids</taxon>
        <taxon>fabids</taxon>
        <taxon>Fabales</taxon>
        <taxon>Fabaceae</taxon>
        <taxon>Papilionoideae</taxon>
        <taxon>50 kb inversion clade</taxon>
        <taxon>NPAAA clade</taxon>
        <taxon>Hologalegina</taxon>
        <taxon>IRL clade</taxon>
        <taxon>Trifolieae</taxon>
        <taxon>Trifolium</taxon>
    </lineage>
</organism>
<protein>
    <submittedName>
        <fullName evidence="1">ABC transporter ATP-binding protein</fullName>
    </submittedName>
</protein>
<keyword evidence="2" id="KW-1185">Reference proteome</keyword>
<feature type="non-terminal residue" evidence="1">
    <location>
        <position position="25"/>
    </location>
</feature>
<sequence length="25" mass="2614">MEVSWFDKAENSSGALGARLSTDAA</sequence>
<keyword evidence="1" id="KW-0547">Nucleotide-binding</keyword>
<dbReference type="GO" id="GO:0005524">
    <property type="term" value="F:ATP binding"/>
    <property type="evidence" value="ECO:0007669"/>
    <property type="project" value="UniProtKB-KW"/>
</dbReference>
<reference evidence="1 2" key="1">
    <citation type="journal article" date="2018" name="Front. Plant Sci.">
        <title>Red Clover (Trifolium pratense) and Zigzag Clover (T. medium) - A Picture of Genomic Similarities and Differences.</title>
        <authorList>
            <person name="Dluhosova J."/>
            <person name="Istvanek J."/>
            <person name="Nedelnik J."/>
            <person name="Repkova J."/>
        </authorList>
    </citation>
    <scope>NUCLEOTIDE SEQUENCE [LARGE SCALE GENOMIC DNA]</scope>
    <source>
        <strain evidence="2">cv. 10/8</strain>
        <tissue evidence="1">Leaf</tissue>
    </source>
</reference>
<accession>A0A392V937</accession>
<dbReference type="Proteomes" id="UP000265520">
    <property type="component" value="Unassembled WGS sequence"/>
</dbReference>
<keyword evidence="1" id="KW-0067">ATP-binding</keyword>
<evidence type="ECO:0000313" key="2">
    <source>
        <dbReference type="Proteomes" id="UP000265520"/>
    </source>
</evidence>
<name>A0A392V937_9FABA</name>
<comment type="caution">
    <text evidence="1">The sequence shown here is derived from an EMBL/GenBank/DDBJ whole genome shotgun (WGS) entry which is preliminary data.</text>
</comment>
<dbReference type="AlphaFoldDB" id="A0A392V937"/>
<proteinExistence type="predicted"/>
<evidence type="ECO:0000313" key="1">
    <source>
        <dbReference type="EMBL" id="MCI83441.1"/>
    </source>
</evidence>